<accession>A0ABX6ICG0</accession>
<organism evidence="2 3">
    <name type="scientific">Gordonia pseudamarae</name>
    <dbReference type="NCBI Taxonomy" id="2831662"/>
    <lineage>
        <taxon>Bacteria</taxon>
        <taxon>Bacillati</taxon>
        <taxon>Actinomycetota</taxon>
        <taxon>Actinomycetes</taxon>
        <taxon>Mycobacteriales</taxon>
        <taxon>Gordoniaceae</taxon>
        <taxon>Gordonia</taxon>
    </lineage>
</organism>
<keyword evidence="1" id="KW-0472">Membrane</keyword>
<sequence>MSSAQKLATATKILSQLLGPDADVDDVCTRMTIVIWVGIGVICLIVGVSDVAWRRRRCRGSNTAHR</sequence>
<evidence type="ECO:0000313" key="3">
    <source>
        <dbReference type="Proteomes" id="UP001059836"/>
    </source>
</evidence>
<gene>
    <name evidence="2" type="ORF">GII31_00675</name>
</gene>
<name>A0ABX6ICG0_9ACTN</name>
<protein>
    <submittedName>
        <fullName evidence="2">Uncharacterized protein</fullName>
    </submittedName>
</protein>
<dbReference type="EMBL" id="CP045809">
    <property type="protein sequence ID" value="QHN33642.1"/>
    <property type="molecule type" value="Genomic_DNA"/>
</dbReference>
<dbReference type="Proteomes" id="UP001059836">
    <property type="component" value="Chromosome"/>
</dbReference>
<proteinExistence type="predicted"/>
<evidence type="ECO:0000256" key="1">
    <source>
        <dbReference type="SAM" id="Phobius"/>
    </source>
</evidence>
<keyword evidence="1" id="KW-1133">Transmembrane helix</keyword>
<dbReference type="RefSeq" id="WP_213245867.1">
    <property type="nucleotide sequence ID" value="NZ_CP045806.1"/>
</dbReference>
<keyword evidence="1" id="KW-0812">Transmembrane</keyword>
<reference evidence="2" key="1">
    <citation type="journal article" date="2021" name="Nat. Microbiol.">
        <title>Cocultivation of an ultrasmall environmental parasitic bacterium with lytic ability against bacteria associated with wastewater foams.</title>
        <authorList>
            <person name="Batinovic S."/>
            <person name="Rose J.J.A."/>
            <person name="Ratcliffe J."/>
            <person name="Seviour R.J."/>
            <person name="Petrovski S."/>
        </authorList>
    </citation>
    <scope>NUCLEOTIDE SEQUENCE</scope>
    <source>
        <strain evidence="2">CON9</strain>
    </source>
</reference>
<evidence type="ECO:0000313" key="2">
    <source>
        <dbReference type="EMBL" id="QHN33642.1"/>
    </source>
</evidence>
<feature type="transmembrane region" description="Helical" evidence="1">
    <location>
        <begin position="33"/>
        <end position="53"/>
    </location>
</feature>
<keyword evidence="3" id="KW-1185">Reference proteome</keyword>